<feature type="domain" description="Pyrrolo-quinoline quinone repeat" evidence="4">
    <location>
        <begin position="51"/>
        <end position="160"/>
    </location>
</feature>
<sequence length="620" mass="65923">MLLVLQWNSIGKNQESSQNWLNHGGDLYNRRYAEKESRISPETVSRLRLKWEFYAGKDITATPAIFDGTLYFPSWNGNIYAVKASDGSLIWQKNLHELTGLNGTGFLFNVNWTVARATPTIADDLVIIGISGPAIVIAVERLTGELVWSTQLDNHAAGVITMSGTYYKGLVNLLTYYYVLQFDVNNSALLEAGPGGPAGGGTWGAATDKKRIYTNIANSLFQNFTLRPSTRNTTAGGWVAMDAGSGEILWSTADPSNATATGPVTIANGVLFAGSTYNQGPIYGIDAKSGKILWSYNTGATVYGGMSVSNGCIFVGNGYKDVQDWLSHGGNLLNRRFADKETKISPETVSRLRLKWKFDAGGYISATPAIYDGNLYFPSWNGYLHAVKASDGSLIWKKNLQQLTGLNSTGAVPGVNVTASRTTPAIADDLLIFGLSGPGYVGAVKRSNAQLVWLTQLDKHPRAVITMSGTYYKGSEAGPGGLGGGGIWGAATDEKRVYTNIANSGRNNFTLKPSVKNTSGGWVGMDAKNGQILWSTADPSNGTVSGPVSVANGVLFGGSTSGQGPIYAINANNGKILWSFNTGATIYGGSSISNGCIYVGHGYFSPPFTAGSSLFAFCVS</sequence>
<dbReference type="Gene3D" id="2.130.10.10">
    <property type="entry name" value="YVTN repeat-like/Quinoprotein amine dehydrogenase"/>
    <property type="match status" value="1"/>
</dbReference>
<evidence type="ECO:0000256" key="1">
    <source>
        <dbReference type="ARBA" id="ARBA00001931"/>
    </source>
</evidence>
<keyword evidence="3" id="KW-0560">Oxidoreductase</keyword>
<dbReference type="PANTHER" id="PTHR32303:SF22">
    <property type="entry name" value="POLYVINYLALCOHOL DEHYDROGENASE-LIKE"/>
    <property type="match status" value="1"/>
</dbReference>
<dbReference type="Gramene" id="OMO79232">
    <property type="protein sequence ID" value="OMO79232"/>
    <property type="gene ID" value="CCACVL1_13824"/>
</dbReference>
<feature type="domain" description="Pyrrolo-quinoline quinone repeat" evidence="4">
    <location>
        <begin position="237"/>
        <end position="474"/>
    </location>
</feature>
<evidence type="ECO:0000259" key="4">
    <source>
        <dbReference type="Pfam" id="PF13360"/>
    </source>
</evidence>
<dbReference type="InterPro" id="IPR018391">
    <property type="entry name" value="PQQ_b-propeller_rpt"/>
</dbReference>
<evidence type="ECO:0000313" key="5">
    <source>
        <dbReference type="EMBL" id="OMO79232.1"/>
    </source>
</evidence>
<dbReference type="SUPFAM" id="SSF50998">
    <property type="entry name" value="Quinoprotein alcohol dehydrogenase-like"/>
    <property type="match status" value="2"/>
</dbReference>
<dbReference type="InterPro" id="IPR011047">
    <property type="entry name" value="Quinoprotein_ADH-like_sf"/>
</dbReference>
<dbReference type="PANTHER" id="PTHR32303">
    <property type="entry name" value="QUINOPROTEIN ALCOHOL DEHYDROGENASE (CYTOCHROME C)"/>
    <property type="match status" value="1"/>
</dbReference>
<comment type="caution">
    <text evidence="5">The sequence shown here is derived from an EMBL/GenBank/DDBJ whole genome shotgun (WGS) entry which is preliminary data.</text>
</comment>
<feature type="domain" description="Pyrrolo-quinoline quinone repeat" evidence="4">
    <location>
        <begin position="522"/>
        <end position="598"/>
    </location>
</feature>
<dbReference type="Proteomes" id="UP000188268">
    <property type="component" value="Unassembled WGS sequence"/>
</dbReference>
<comment type="cofactor">
    <cofactor evidence="1">
        <name>pyrroloquinoline quinone</name>
        <dbReference type="ChEBI" id="CHEBI:58442"/>
    </cofactor>
</comment>
<dbReference type="Pfam" id="PF13360">
    <property type="entry name" value="PQQ_2"/>
    <property type="match status" value="3"/>
</dbReference>
<organism evidence="5 6">
    <name type="scientific">Corchorus capsularis</name>
    <name type="common">Jute</name>
    <dbReference type="NCBI Taxonomy" id="210143"/>
    <lineage>
        <taxon>Eukaryota</taxon>
        <taxon>Viridiplantae</taxon>
        <taxon>Streptophyta</taxon>
        <taxon>Embryophyta</taxon>
        <taxon>Tracheophyta</taxon>
        <taxon>Spermatophyta</taxon>
        <taxon>Magnoliopsida</taxon>
        <taxon>eudicotyledons</taxon>
        <taxon>Gunneridae</taxon>
        <taxon>Pentapetalae</taxon>
        <taxon>rosids</taxon>
        <taxon>malvids</taxon>
        <taxon>Malvales</taxon>
        <taxon>Malvaceae</taxon>
        <taxon>Grewioideae</taxon>
        <taxon>Apeibeae</taxon>
        <taxon>Corchorus</taxon>
    </lineage>
</organism>
<dbReference type="InterPro" id="IPR015943">
    <property type="entry name" value="WD40/YVTN_repeat-like_dom_sf"/>
</dbReference>
<name>A0A1R3I9G2_COCAP</name>
<proteinExistence type="inferred from homology"/>
<dbReference type="Gene3D" id="2.140.10.10">
    <property type="entry name" value="Quinoprotein alcohol dehydrogenase-like superfamily"/>
    <property type="match status" value="3"/>
</dbReference>
<dbReference type="GO" id="GO:0016491">
    <property type="term" value="F:oxidoreductase activity"/>
    <property type="evidence" value="ECO:0007669"/>
    <property type="project" value="UniProtKB-KW"/>
</dbReference>
<dbReference type="InterPro" id="IPR002372">
    <property type="entry name" value="PQQ_rpt_dom"/>
</dbReference>
<protein>
    <submittedName>
        <fullName evidence="5">Quinonprotein alcohol dehydrogenase-like-superfamily</fullName>
    </submittedName>
</protein>
<evidence type="ECO:0000256" key="3">
    <source>
        <dbReference type="ARBA" id="ARBA00023002"/>
    </source>
</evidence>
<evidence type="ECO:0000256" key="2">
    <source>
        <dbReference type="ARBA" id="ARBA00008156"/>
    </source>
</evidence>
<reference evidence="5 6" key="1">
    <citation type="submission" date="2013-09" db="EMBL/GenBank/DDBJ databases">
        <title>Corchorus capsularis genome sequencing.</title>
        <authorList>
            <person name="Alam M."/>
            <person name="Haque M.S."/>
            <person name="Islam M.S."/>
            <person name="Emdad E.M."/>
            <person name="Islam M.M."/>
            <person name="Ahmed B."/>
            <person name="Halim A."/>
            <person name="Hossen Q.M.M."/>
            <person name="Hossain M.Z."/>
            <person name="Ahmed R."/>
            <person name="Khan M.M."/>
            <person name="Islam R."/>
            <person name="Rashid M.M."/>
            <person name="Khan S.A."/>
            <person name="Rahman M.S."/>
            <person name="Alam M."/>
        </authorList>
    </citation>
    <scope>NUCLEOTIDE SEQUENCE [LARGE SCALE GENOMIC DNA]</scope>
    <source>
        <strain evidence="6">cv. CVL-1</strain>
        <tissue evidence="5">Whole seedling</tissue>
    </source>
</reference>
<evidence type="ECO:0000313" key="6">
    <source>
        <dbReference type="Proteomes" id="UP000188268"/>
    </source>
</evidence>
<accession>A0A1R3I9G2</accession>
<gene>
    <name evidence="5" type="ORF">CCACVL1_13824</name>
</gene>
<comment type="similarity">
    <text evidence="2">Belongs to the bacterial PQQ dehydrogenase family.</text>
</comment>
<dbReference type="SMART" id="SM00564">
    <property type="entry name" value="PQQ"/>
    <property type="match status" value="6"/>
</dbReference>
<keyword evidence="6" id="KW-1185">Reference proteome</keyword>
<dbReference type="AlphaFoldDB" id="A0A1R3I9G2"/>
<dbReference type="OrthoDB" id="416253at2759"/>
<dbReference type="EMBL" id="AWWV01010444">
    <property type="protein sequence ID" value="OMO79232.1"/>
    <property type="molecule type" value="Genomic_DNA"/>
</dbReference>
<dbReference type="STRING" id="210143.A0A1R3I9G2"/>